<evidence type="ECO:0000256" key="1">
    <source>
        <dbReference type="ARBA" id="ARBA00022448"/>
    </source>
</evidence>
<feature type="signal peptide" evidence="6">
    <location>
        <begin position="1"/>
        <end position="22"/>
    </location>
</feature>
<dbReference type="PROSITE" id="PS51009">
    <property type="entry name" value="CYTCII"/>
    <property type="match status" value="1"/>
</dbReference>
<evidence type="ECO:0000256" key="2">
    <source>
        <dbReference type="ARBA" id="ARBA00022617"/>
    </source>
</evidence>
<dbReference type="EMBL" id="JAGGJU010000004">
    <property type="protein sequence ID" value="MBP1850175.1"/>
    <property type="molecule type" value="Genomic_DNA"/>
</dbReference>
<organism evidence="7 8">
    <name type="scientific">Rhizobium halophytocola</name>
    <dbReference type="NCBI Taxonomy" id="735519"/>
    <lineage>
        <taxon>Bacteria</taxon>
        <taxon>Pseudomonadati</taxon>
        <taxon>Pseudomonadota</taxon>
        <taxon>Alphaproteobacteria</taxon>
        <taxon>Hyphomicrobiales</taxon>
        <taxon>Rhizobiaceae</taxon>
        <taxon>Rhizobium/Agrobacterium group</taxon>
        <taxon>Rhizobium</taxon>
    </lineage>
</organism>
<dbReference type="SUPFAM" id="SSF47175">
    <property type="entry name" value="Cytochromes"/>
    <property type="match status" value="1"/>
</dbReference>
<gene>
    <name evidence="7" type="ORF">J2Z17_001609</name>
</gene>
<accession>A0ABS4DWX9</accession>
<comment type="caution">
    <text evidence="7">The sequence shown here is derived from an EMBL/GenBank/DDBJ whole genome shotgun (WGS) entry which is preliminary data.</text>
</comment>
<dbReference type="InterPro" id="IPR015984">
    <property type="entry name" value="Cyt_c_prime_subgr"/>
</dbReference>
<protein>
    <submittedName>
        <fullName evidence="7">Cytochrome c556</fullName>
    </submittedName>
</protein>
<evidence type="ECO:0000256" key="3">
    <source>
        <dbReference type="ARBA" id="ARBA00022723"/>
    </source>
</evidence>
<evidence type="ECO:0000313" key="7">
    <source>
        <dbReference type="EMBL" id="MBP1850175.1"/>
    </source>
</evidence>
<sequence length="147" mass="15446">MNMKLVLAVGAALCLGIGAVHAADEPQVVRQAMMKKIGGAMGALSKIAKGEEAYSADTVKASLTTIDETIKAFPEQFPEGSETGMKTEASPKIWEDMDGFKHEAAELAEVAEAELAAMPADPAAVGATMKKLGAVCSDCHESYRMKK</sequence>
<dbReference type="RefSeq" id="WP_209943808.1">
    <property type="nucleotide sequence ID" value="NZ_JAGGJU010000004.1"/>
</dbReference>
<keyword evidence="3" id="KW-0479">Metal-binding</keyword>
<reference evidence="7 8" key="1">
    <citation type="submission" date="2021-03" db="EMBL/GenBank/DDBJ databases">
        <title>Genomic Encyclopedia of Type Strains, Phase IV (KMG-IV): sequencing the most valuable type-strain genomes for metagenomic binning, comparative biology and taxonomic classification.</title>
        <authorList>
            <person name="Goeker M."/>
        </authorList>
    </citation>
    <scope>NUCLEOTIDE SEQUENCE [LARGE SCALE GENOMIC DNA]</scope>
    <source>
        <strain evidence="7 8">DSM 21600</strain>
    </source>
</reference>
<keyword evidence="5" id="KW-0408">Iron</keyword>
<dbReference type="Gene3D" id="1.20.120.10">
    <property type="entry name" value="Cytochrome c/b562"/>
    <property type="match status" value="1"/>
</dbReference>
<feature type="chain" id="PRO_5047015553" evidence="6">
    <location>
        <begin position="23"/>
        <end position="147"/>
    </location>
</feature>
<dbReference type="InterPro" id="IPR012127">
    <property type="entry name" value="Cyt_c_prime"/>
</dbReference>
<dbReference type="PIRSF" id="PIRSF000027">
    <property type="entry name" value="Cytc_c_prime"/>
    <property type="match status" value="1"/>
</dbReference>
<dbReference type="InterPro" id="IPR002321">
    <property type="entry name" value="Cyt_c_II"/>
</dbReference>
<evidence type="ECO:0000256" key="6">
    <source>
        <dbReference type="SAM" id="SignalP"/>
    </source>
</evidence>
<keyword evidence="4" id="KW-0249">Electron transport</keyword>
<keyword evidence="8" id="KW-1185">Reference proteome</keyword>
<name>A0ABS4DWX9_9HYPH</name>
<dbReference type="PRINTS" id="PR00608">
    <property type="entry name" value="CYTCHROMECII"/>
</dbReference>
<keyword evidence="1" id="KW-0813">Transport</keyword>
<dbReference type="Pfam" id="PF01322">
    <property type="entry name" value="Cytochrom_C_2"/>
    <property type="match status" value="1"/>
</dbReference>
<keyword evidence="2" id="KW-0349">Heme</keyword>
<evidence type="ECO:0000256" key="4">
    <source>
        <dbReference type="ARBA" id="ARBA00022982"/>
    </source>
</evidence>
<dbReference type="InterPro" id="IPR010980">
    <property type="entry name" value="Cyt_c/b562"/>
</dbReference>
<proteinExistence type="predicted"/>
<dbReference type="Proteomes" id="UP000759443">
    <property type="component" value="Unassembled WGS sequence"/>
</dbReference>
<evidence type="ECO:0000256" key="5">
    <source>
        <dbReference type="ARBA" id="ARBA00023004"/>
    </source>
</evidence>
<evidence type="ECO:0000313" key="8">
    <source>
        <dbReference type="Proteomes" id="UP000759443"/>
    </source>
</evidence>
<keyword evidence="6" id="KW-0732">Signal</keyword>